<gene>
    <name evidence="1" type="ordered locus">MmarC5_1279</name>
</gene>
<dbReference type="GeneID" id="4929238"/>
<dbReference type="eggNOG" id="arCOG09527">
    <property type="taxonomic scope" value="Archaea"/>
</dbReference>
<name>A4FZE3_METM5</name>
<evidence type="ECO:0000313" key="2">
    <source>
        <dbReference type="Proteomes" id="UP000000253"/>
    </source>
</evidence>
<dbReference type="HOGENOM" id="CLU_2629752_0_0_2"/>
<accession>A4FZE3</accession>
<reference evidence="1 2" key="1">
    <citation type="submission" date="2007-03" db="EMBL/GenBank/DDBJ databases">
        <title>Complete sequence of chromosome of Methanococcus maripaludis C5.</title>
        <authorList>
            <consortium name="US DOE Joint Genome Institute"/>
            <person name="Copeland A."/>
            <person name="Lucas S."/>
            <person name="Lapidus A."/>
            <person name="Barry K."/>
            <person name="Glavina del Rio T."/>
            <person name="Dalin E."/>
            <person name="Tice H."/>
            <person name="Pitluck S."/>
            <person name="Chertkov O."/>
            <person name="Brettin T."/>
            <person name="Bruce D."/>
            <person name="Han C."/>
            <person name="Detter J.C."/>
            <person name="Schmutz J."/>
            <person name="Larimer F."/>
            <person name="Land M."/>
            <person name="Hauser L."/>
            <person name="Kyrpides N."/>
            <person name="Mikhailova N."/>
            <person name="Sieprawska-Lupa M."/>
            <person name="Whitman W.B."/>
            <person name="Richardson P."/>
        </authorList>
    </citation>
    <scope>NUCLEOTIDE SEQUENCE [LARGE SCALE GENOMIC DNA]</scope>
    <source>
        <strain evidence="2">C5 / ATCC BAA-1333</strain>
    </source>
</reference>
<dbReference type="Proteomes" id="UP000000253">
    <property type="component" value="Chromosome"/>
</dbReference>
<evidence type="ECO:0000313" key="1">
    <source>
        <dbReference type="EMBL" id="ABO35577.1"/>
    </source>
</evidence>
<dbReference type="AlphaFoldDB" id="A4FZE3"/>
<dbReference type="RefSeq" id="WP_011869028.1">
    <property type="nucleotide sequence ID" value="NC_009135.1"/>
</dbReference>
<protein>
    <submittedName>
        <fullName evidence="1">Uncharacterized protein</fullName>
    </submittedName>
</protein>
<organism evidence="1 2">
    <name type="scientific">Methanococcus maripaludis (strain C5 / ATCC BAA-1333)</name>
    <dbReference type="NCBI Taxonomy" id="402880"/>
    <lineage>
        <taxon>Archaea</taxon>
        <taxon>Methanobacteriati</taxon>
        <taxon>Methanobacteriota</taxon>
        <taxon>Methanomada group</taxon>
        <taxon>Methanococci</taxon>
        <taxon>Methanococcales</taxon>
        <taxon>Methanococcaceae</taxon>
        <taxon>Methanococcus</taxon>
    </lineage>
</organism>
<dbReference type="EMBL" id="CP000609">
    <property type="protein sequence ID" value="ABO35577.1"/>
    <property type="molecule type" value="Genomic_DNA"/>
</dbReference>
<sequence>MAKNFRKRKIDRKKFPVTDRELQRIIYQLKNRKEINQNVMAVVNRDGKWLCIHANDEEKTVIYHNAMIMSDRFRIEV</sequence>
<proteinExistence type="predicted"/>
<dbReference type="OrthoDB" id="378186at2157"/>
<dbReference type="KEGG" id="mmq:MmarC5_1279"/>